<evidence type="ECO:0000313" key="2">
    <source>
        <dbReference type="Proteomes" id="UP000516349"/>
    </source>
</evidence>
<dbReference type="Gene3D" id="2.40.50.150">
    <property type="match status" value="1"/>
</dbReference>
<dbReference type="InterPro" id="IPR014724">
    <property type="entry name" value="RNA_pol_RPB2_OB-fold"/>
</dbReference>
<organism evidence="1 2">
    <name type="scientific">Entomobacter blattae</name>
    <dbReference type="NCBI Taxonomy" id="2762277"/>
    <lineage>
        <taxon>Bacteria</taxon>
        <taxon>Pseudomonadati</taxon>
        <taxon>Pseudomonadota</taxon>
        <taxon>Alphaproteobacteria</taxon>
        <taxon>Acetobacterales</taxon>
        <taxon>Acetobacteraceae</taxon>
        <taxon>Entomobacter</taxon>
    </lineage>
</organism>
<dbReference type="KEGG" id="ebla:JGUZn3_13480"/>
<name>A0A7H1NS14_9PROT</name>
<keyword evidence="2" id="KW-1185">Reference proteome</keyword>
<proteinExistence type="predicted"/>
<dbReference type="Proteomes" id="UP000516349">
    <property type="component" value="Chromosome"/>
</dbReference>
<reference evidence="1 2" key="1">
    <citation type="submission" date="2020-08" db="EMBL/GenBank/DDBJ databases">
        <title>Complete genome sequence of Entomobacter blattae G55GP.</title>
        <authorList>
            <person name="Poehlein A."/>
            <person name="Guzman J."/>
            <person name="Daniel R."/>
            <person name="Vilcinskas A."/>
        </authorList>
    </citation>
    <scope>NUCLEOTIDE SEQUENCE [LARGE SCALE GENOMIC DNA]</scope>
    <source>
        <strain evidence="1 2">G55GP</strain>
    </source>
</reference>
<evidence type="ECO:0000313" key="1">
    <source>
        <dbReference type="EMBL" id="QNT78574.1"/>
    </source>
</evidence>
<accession>A0A7H1NS14</accession>
<dbReference type="GO" id="GO:0003899">
    <property type="term" value="F:DNA-directed RNA polymerase activity"/>
    <property type="evidence" value="ECO:0007669"/>
    <property type="project" value="InterPro"/>
</dbReference>
<protein>
    <submittedName>
        <fullName evidence="1">Uncharacterized protein</fullName>
    </submittedName>
</protein>
<dbReference type="AlphaFoldDB" id="A0A7H1NS14"/>
<gene>
    <name evidence="1" type="ORF">JGUZn3_13480</name>
</gene>
<dbReference type="EMBL" id="CP060244">
    <property type="protein sequence ID" value="QNT78574.1"/>
    <property type="molecule type" value="Genomic_DNA"/>
</dbReference>
<sequence>MIFISLIYIGAEINPGDILIGKVTPKGEDAP</sequence>